<evidence type="ECO:0000256" key="12">
    <source>
        <dbReference type="SAM" id="SignalP"/>
    </source>
</evidence>
<protein>
    <recommendedName>
        <fullName evidence="4">tripeptidyl-peptidase II</fullName>
        <ecNumber evidence="4">3.4.14.10</ecNumber>
    </recommendedName>
</protein>
<comment type="cofactor">
    <cofactor evidence="11">
        <name>Ca(2+)</name>
        <dbReference type="ChEBI" id="CHEBI:29108"/>
    </cofactor>
    <text evidence="11">Binds 1 Ca(2+) ion per subunit.</text>
</comment>
<dbReference type="GO" id="GO:0006508">
    <property type="term" value="P:proteolysis"/>
    <property type="evidence" value="ECO:0007669"/>
    <property type="project" value="UniProtKB-KW"/>
</dbReference>
<feature type="active site" description="Charge relay system" evidence="11">
    <location>
        <position position="288"/>
    </location>
</feature>
<evidence type="ECO:0000256" key="7">
    <source>
        <dbReference type="ARBA" id="ARBA00022801"/>
    </source>
</evidence>
<comment type="function">
    <text evidence="2">Secreted tripeptidyl-peptidase which degrades proteins at acidic pHs and is involved in virulence.</text>
</comment>
<evidence type="ECO:0000256" key="9">
    <source>
        <dbReference type="ARBA" id="ARBA00022837"/>
    </source>
</evidence>
<organism evidence="14 15">
    <name type="scientific">Dentipellis fragilis</name>
    <dbReference type="NCBI Taxonomy" id="205917"/>
    <lineage>
        <taxon>Eukaryota</taxon>
        <taxon>Fungi</taxon>
        <taxon>Dikarya</taxon>
        <taxon>Basidiomycota</taxon>
        <taxon>Agaricomycotina</taxon>
        <taxon>Agaricomycetes</taxon>
        <taxon>Russulales</taxon>
        <taxon>Hericiaceae</taxon>
        <taxon>Dentipellis</taxon>
    </lineage>
</organism>
<evidence type="ECO:0000256" key="2">
    <source>
        <dbReference type="ARBA" id="ARBA00002451"/>
    </source>
</evidence>
<evidence type="ECO:0000313" key="15">
    <source>
        <dbReference type="Proteomes" id="UP000298327"/>
    </source>
</evidence>
<keyword evidence="12" id="KW-0732">Signal</keyword>
<keyword evidence="5 11" id="KW-0645">Protease</keyword>
<sequence length="565" mass="58973">MMVKLGLVLAALLSGASASPHHARSTHVLHRRDAPPSGFVNSGAAPDDHVINLKLALVQSDVSGLEQKVYALSTPGNAEYGQHLSKEEVEELVVPSSESVSAVNDWLASHNLTSQVSSPAGDVRSVNLTVKQANALLDASYSTFTNQKTGSTTIRTLSYSIPADLRPHINVAYPTTQFPPTSVSSQSLLASSSRINDNIARALLDSCATSFTPACALELYSIPTNVPFQSDSRLGIAGFSDQSAGAADLKAFLEKYRPDVPDSTTFTSELVAGGVNNQSNPGVEGNLDTQWSVGLIGQTVPVVFVAVGDDDGDDFFSQLPAIINAFLNDTNPPQVLSMSYSLPDSFIDQATASSICNGFAQLAARGISVLAASGDYGVDGGEDPTQCHEFQVEFPASCPYVTAVGGTISQGPEVAWNSSGSGFSSYFPVPSYQAADVAAFLKTLPANYSTGHFNASNRAFPDLSARADFVEIVEGESQTGTGTSSSTPIVASIFALLNAELIAAGKSPLGFLNPFIYANKDAFTDIVAGANPGCNSEGFNATQGWDAISGVGTPIYTKLRTAAGL</sequence>
<evidence type="ECO:0000256" key="11">
    <source>
        <dbReference type="PROSITE-ProRule" id="PRU01032"/>
    </source>
</evidence>
<dbReference type="Proteomes" id="UP000298327">
    <property type="component" value="Unassembled WGS sequence"/>
</dbReference>
<dbReference type="InterPro" id="IPR000209">
    <property type="entry name" value="Peptidase_S8/S53_dom"/>
</dbReference>
<dbReference type="PANTHER" id="PTHR14218">
    <property type="entry name" value="PROTEASE S8 TRIPEPTIDYL PEPTIDASE I CLN2"/>
    <property type="match status" value="1"/>
</dbReference>
<evidence type="ECO:0000256" key="4">
    <source>
        <dbReference type="ARBA" id="ARBA00012462"/>
    </source>
</evidence>
<feature type="binding site" evidence="11">
    <location>
        <position position="544"/>
    </location>
    <ligand>
        <name>Ca(2+)</name>
        <dbReference type="ChEBI" id="CHEBI:29108"/>
    </ligand>
</feature>
<keyword evidence="10" id="KW-0865">Zymogen</keyword>
<evidence type="ECO:0000256" key="8">
    <source>
        <dbReference type="ARBA" id="ARBA00022825"/>
    </source>
</evidence>
<dbReference type="PANTHER" id="PTHR14218:SF10">
    <property type="entry name" value="PEPTIDASE S53 DOMAIN-CONTAINING PROTEIN"/>
    <property type="match status" value="1"/>
</dbReference>
<evidence type="ECO:0000256" key="3">
    <source>
        <dbReference type="ARBA" id="ARBA00004239"/>
    </source>
</evidence>
<dbReference type="AlphaFoldDB" id="A0A4Y9ZAK5"/>
<dbReference type="GO" id="GO:0046872">
    <property type="term" value="F:metal ion binding"/>
    <property type="evidence" value="ECO:0007669"/>
    <property type="project" value="UniProtKB-UniRule"/>
</dbReference>
<comment type="catalytic activity">
    <reaction evidence="1">
        <text>Release of an N-terminal tripeptide from a polypeptide.</text>
        <dbReference type="EC" id="3.4.14.10"/>
    </reaction>
</comment>
<feature type="binding site" evidence="11">
    <location>
        <position position="525"/>
    </location>
    <ligand>
        <name>Ca(2+)</name>
        <dbReference type="ChEBI" id="CHEBI:29108"/>
    </ligand>
</feature>
<proteinExistence type="predicted"/>
<dbReference type="EMBL" id="SEOQ01000045">
    <property type="protein sequence ID" value="TFY71572.1"/>
    <property type="molecule type" value="Genomic_DNA"/>
</dbReference>
<dbReference type="SMART" id="SM00944">
    <property type="entry name" value="Pro-kuma_activ"/>
    <property type="match status" value="1"/>
</dbReference>
<feature type="domain" description="Peptidase S53" evidence="13">
    <location>
        <begin position="210"/>
        <end position="565"/>
    </location>
</feature>
<dbReference type="STRING" id="205917.A0A4Y9ZAK5"/>
<dbReference type="InterPro" id="IPR030400">
    <property type="entry name" value="Sedolisin_dom"/>
</dbReference>
<evidence type="ECO:0000256" key="6">
    <source>
        <dbReference type="ARBA" id="ARBA00022723"/>
    </source>
</evidence>
<dbReference type="Pfam" id="PF00082">
    <property type="entry name" value="Peptidase_S8"/>
    <property type="match status" value="1"/>
</dbReference>
<evidence type="ECO:0000256" key="1">
    <source>
        <dbReference type="ARBA" id="ARBA00001910"/>
    </source>
</evidence>
<keyword evidence="6 11" id="KW-0479">Metal-binding</keyword>
<reference evidence="14 15" key="1">
    <citation type="submission" date="2019-02" db="EMBL/GenBank/DDBJ databases">
        <title>Genome sequencing of the rare red list fungi Dentipellis fragilis.</title>
        <authorList>
            <person name="Buettner E."/>
            <person name="Kellner H."/>
        </authorList>
    </citation>
    <scope>NUCLEOTIDE SEQUENCE [LARGE SCALE GENOMIC DNA]</scope>
    <source>
        <strain evidence="14 15">DSM 105465</strain>
    </source>
</reference>
<dbReference type="GO" id="GO:0005576">
    <property type="term" value="C:extracellular region"/>
    <property type="evidence" value="ECO:0007669"/>
    <property type="project" value="UniProtKB-SubCell"/>
</dbReference>
<keyword evidence="15" id="KW-1185">Reference proteome</keyword>
<feature type="chain" id="PRO_5021239376" description="tripeptidyl-peptidase II" evidence="12">
    <location>
        <begin position="19"/>
        <end position="565"/>
    </location>
</feature>
<feature type="binding site" evidence="11">
    <location>
        <position position="526"/>
    </location>
    <ligand>
        <name>Ca(2+)</name>
        <dbReference type="ChEBI" id="CHEBI:29108"/>
    </ligand>
</feature>
<keyword evidence="9 11" id="KW-0106">Calcium</keyword>
<dbReference type="InterPro" id="IPR015366">
    <property type="entry name" value="S53_propep"/>
</dbReference>
<dbReference type="Pfam" id="PF09286">
    <property type="entry name" value="Pro-kuma_activ"/>
    <property type="match status" value="1"/>
</dbReference>
<dbReference type="InterPro" id="IPR036852">
    <property type="entry name" value="Peptidase_S8/S53_dom_sf"/>
</dbReference>
<comment type="subcellular location">
    <subcellularLocation>
        <location evidence="3">Secreted</location>
        <location evidence="3">Extracellular space</location>
    </subcellularLocation>
</comment>
<keyword evidence="7 11" id="KW-0378">Hydrolase</keyword>
<dbReference type="PROSITE" id="PS51695">
    <property type="entry name" value="SEDOLISIN"/>
    <property type="match status" value="1"/>
</dbReference>
<dbReference type="OrthoDB" id="409122at2759"/>
<keyword evidence="8 11" id="KW-0720">Serine protease</keyword>
<accession>A0A4Y9ZAK5</accession>
<evidence type="ECO:0000256" key="5">
    <source>
        <dbReference type="ARBA" id="ARBA00022670"/>
    </source>
</evidence>
<gene>
    <name evidence="14" type="ORF">EVG20_g1419</name>
</gene>
<feature type="signal peptide" evidence="12">
    <location>
        <begin position="1"/>
        <end position="18"/>
    </location>
</feature>
<dbReference type="CDD" id="cd11377">
    <property type="entry name" value="Pro-peptidase_S53"/>
    <property type="match status" value="1"/>
</dbReference>
<dbReference type="CDD" id="cd04056">
    <property type="entry name" value="Peptidases_S53"/>
    <property type="match status" value="1"/>
</dbReference>
<feature type="binding site" evidence="11">
    <location>
        <position position="546"/>
    </location>
    <ligand>
        <name>Ca(2+)</name>
        <dbReference type="ChEBI" id="CHEBI:29108"/>
    </ligand>
</feature>
<evidence type="ECO:0000259" key="13">
    <source>
        <dbReference type="PROSITE" id="PS51695"/>
    </source>
</evidence>
<dbReference type="SUPFAM" id="SSF54897">
    <property type="entry name" value="Protease propeptides/inhibitors"/>
    <property type="match status" value="1"/>
</dbReference>
<dbReference type="GO" id="GO:0008240">
    <property type="term" value="F:tripeptidyl-peptidase activity"/>
    <property type="evidence" value="ECO:0007669"/>
    <property type="project" value="UniProtKB-EC"/>
</dbReference>
<dbReference type="Gene3D" id="3.40.50.200">
    <property type="entry name" value="Peptidase S8/S53 domain"/>
    <property type="match status" value="1"/>
</dbReference>
<comment type="caution">
    <text evidence="14">The sequence shown here is derived from an EMBL/GenBank/DDBJ whole genome shotgun (WGS) entry which is preliminary data.</text>
</comment>
<feature type="active site" description="Charge relay system" evidence="11">
    <location>
        <position position="484"/>
    </location>
</feature>
<evidence type="ECO:0000313" key="14">
    <source>
        <dbReference type="EMBL" id="TFY71572.1"/>
    </source>
</evidence>
<dbReference type="SUPFAM" id="SSF52743">
    <property type="entry name" value="Subtilisin-like"/>
    <property type="match status" value="1"/>
</dbReference>
<name>A0A4Y9ZAK5_9AGAM</name>
<dbReference type="InterPro" id="IPR050819">
    <property type="entry name" value="Tripeptidyl-peptidase_I"/>
</dbReference>
<feature type="active site" description="Charge relay system" evidence="11">
    <location>
        <position position="284"/>
    </location>
</feature>
<evidence type="ECO:0000256" key="10">
    <source>
        <dbReference type="ARBA" id="ARBA00023145"/>
    </source>
</evidence>
<dbReference type="GO" id="GO:0004252">
    <property type="term" value="F:serine-type endopeptidase activity"/>
    <property type="evidence" value="ECO:0007669"/>
    <property type="project" value="UniProtKB-UniRule"/>
</dbReference>
<dbReference type="EC" id="3.4.14.10" evidence="4"/>